<evidence type="ECO:0008006" key="3">
    <source>
        <dbReference type="Google" id="ProtNLM"/>
    </source>
</evidence>
<proteinExistence type="predicted"/>
<evidence type="ECO:0000313" key="2">
    <source>
        <dbReference type="Proteomes" id="UP000605568"/>
    </source>
</evidence>
<gene>
    <name evidence="1" type="ORF">GCM10017774_78030</name>
</gene>
<dbReference type="Proteomes" id="UP000605568">
    <property type="component" value="Unassembled WGS sequence"/>
</dbReference>
<comment type="caution">
    <text evidence="1">The sequence shown here is derived from an EMBL/GenBank/DDBJ whole genome shotgun (WGS) entry which is preliminary data.</text>
</comment>
<keyword evidence="2" id="KW-1185">Reference proteome</keyword>
<organism evidence="1 2">
    <name type="scientific">Lentzea cavernae</name>
    <dbReference type="NCBI Taxonomy" id="2020703"/>
    <lineage>
        <taxon>Bacteria</taxon>
        <taxon>Bacillati</taxon>
        <taxon>Actinomycetota</taxon>
        <taxon>Actinomycetes</taxon>
        <taxon>Pseudonocardiales</taxon>
        <taxon>Pseudonocardiaceae</taxon>
        <taxon>Lentzea</taxon>
    </lineage>
</organism>
<name>A0ABQ3MTA4_9PSEU</name>
<sequence length="97" mass="11236">MGLRHPQLRRLLQERDHVTEPGTVTIQRLSDGTRVVTQASTVIRVSTDLLRADDLDVDAVEPDGTLRLDTEGLYRYRFVRNDGEDWRIYERITEVPT</sequence>
<evidence type="ECO:0000313" key="1">
    <source>
        <dbReference type="EMBL" id="GHH57776.1"/>
    </source>
</evidence>
<dbReference type="EMBL" id="BNAR01000018">
    <property type="protein sequence ID" value="GHH57776.1"/>
    <property type="molecule type" value="Genomic_DNA"/>
</dbReference>
<reference evidence="2" key="1">
    <citation type="journal article" date="2019" name="Int. J. Syst. Evol. Microbiol.">
        <title>The Global Catalogue of Microorganisms (GCM) 10K type strain sequencing project: providing services to taxonomists for standard genome sequencing and annotation.</title>
        <authorList>
            <consortium name="The Broad Institute Genomics Platform"/>
            <consortium name="The Broad Institute Genome Sequencing Center for Infectious Disease"/>
            <person name="Wu L."/>
            <person name="Ma J."/>
        </authorList>
    </citation>
    <scope>NUCLEOTIDE SEQUENCE [LARGE SCALE GENOMIC DNA]</scope>
    <source>
        <strain evidence="2">CGMCC 4.7367</strain>
    </source>
</reference>
<protein>
    <recommendedName>
        <fullName evidence="3">DUF4440 domain-containing protein</fullName>
    </recommendedName>
</protein>
<accession>A0ABQ3MTA4</accession>